<feature type="domain" description="RRM" evidence="9">
    <location>
        <begin position="182"/>
        <end position="260"/>
    </location>
</feature>
<dbReference type="EMBL" id="CAJFDI010000006">
    <property type="protein sequence ID" value="CAD5233367.1"/>
    <property type="molecule type" value="Genomic_DNA"/>
</dbReference>
<comment type="caution">
    <text evidence="10">The sequence shown here is derived from an EMBL/GenBank/DDBJ whole genome shotgun (WGS) entry which is preliminary data.</text>
</comment>
<evidence type="ECO:0000256" key="5">
    <source>
        <dbReference type="ARBA" id="ARBA00023187"/>
    </source>
</evidence>
<feature type="compositionally biased region" description="Basic and acidic residues" evidence="8">
    <location>
        <begin position="336"/>
        <end position="361"/>
    </location>
</feature>
<dbReference type="InterPro" id="IPR034209">
    <property type="entry name" value="PUF60_RRM1"/>
</dbReference>
<keyword evidence="5" id="KW-0508">mRNA splicing</keyword>
<dbReference type="SMART" id="SM00361">
    <property type="entry name" value="RRM_1"/>
    <property type="match status" value="2"/>
</dbReference>
<dbReference type="CDD" id="cd12370">
    <property type="entry name" value="RRM1_PUF60"/>
    <property type="match status" value="1"/>
</dbReference>
<keyword evidence="11" id="KW-1185">Reference proteome</keyword>
<dbReference type="EMBL" id="CAJFCV020000006">
    <property type="protein sequence ID" value="CAG9128352.1"/>
    <property type="molecule type" value="Genomic_DNA"/>
</dbReference>
<name>A0A7I8X335_BURXY</name>
<gene>
    <name evidence="10" type="ORF">BXYJ_LOCUS13458</name>
</gene>
<dbReference type="InterPro" id="IPR035979">
    <property type="entry name" value="RBD_domain_sf"/>
</dbReference>
<dbReference type="InterPro" id="IPR012677">
    <property type="entry name" value="Nucleotide-bd_a/b_plait_sf"/>
</dbReference>
<dbReference type="Gene3D" id="3.30.70.330">
    <property type="match status" value="3"/>
</dbReference>
<dbReference type="Proteomes" id="UP000659654">
    <property type="component" value="Unassembled WGS sequence"/>
</dbReference>
<feature type="region of interest" description="Disordered" evidence="8">
    <location>
        <begin position="309"/>
        <end position="384"/>
    </location>
</feature>
<evidence type="ECO:0000259" key="9">
    <source>
        <dbReference type="PROSITE" id="PS50102"/>
    </source>
</evidence>
<dbReference type="FunFam" id="3.30.70.330:FF:000136">
    <property type="entry name" value="poly(U)-binding-splicing factor PUF60 isoform X1"/>
    <property type="match status" value="1"/>
</dbReference>
<dbReference type="GO" id="GO:0000380">
    <property type="term" value="P:alternative mRNA splicing, via spliceosome"/>
    <property type="evidence" value="ECO:0007669"/>
    <property type="project" value="TreeGrafter"/>
</dbReference>
<dbReference type="InterPro" id="IPR000504">
    <property type="entry name" value="RRM_dom"/>
</dbReference>
<dbReference type="InterPro" id="IPR006532">
    <property type="entry name" value="PUF60-like"/>
</dbReference>
<dbReference type="PANTHER" id="PTHR47330:SF1">
    <property type="entry name" value="POLY(U)-BINDING-SPLICING FACTOR PUF60"/>
    <property type="match status" value="1"/>
</dbReference>
<dbReference type="SMR" id="A0A7I8X335"/>
<evidence type="ECO:0000256" key="6">
    <source>
        <dbReference type="ARBA" id="ARBA00023242"/>
    </source>
</evidence>
<dbReference type="GO" id="GO:0071013">
    <property type="term" value="C:catalytic step 2 spliceosome"/>
    <property type="evidence" value="ECO:0007669"/>
    <property type="project" value="TreeGrafter"/>
</dbReference>
<feature type="domain" description="RRM" evidence="9">
    <location>
        <begin position="709"/>
        <end position="788"/>
    </location>
</feature>
<keyword evidence="6" id="KW-0539">Nucleus</keyword>
<accession>A0A7I8X335</accession>
<keyword evidence="4 7" id="KW-0694">RNA-binding</keyword>
<dbReference type="InterPro" id="IPR051974">
    <property type="entry name" value="PUF60_regulator"/>
</dbReference>
<dbReference type="AlphaFoldDB" id="A0A7I8X335"/>
<evidence type="ECO:0000256" key="4">
    <source>
        <dbReference type="ARBA" id="ARBA00022884"/>
    </source>
</evidence>
<evidence type="ECO:0000256" key="7">
    <source>
        <dbReference type="PROSITE-ProRule" id="PRU00176"/>
    </source>
</evidence>
<dbReference type="Pfam" id="PF00076">
    <property type="entry name" value="RRM_1"/>
    <property type="match status" value="3"/>
</dbReference>
<proteinExistence type="inferred from homology"/>
<dbReference type="GO" id="GO:0000381">
    <property type="term" value="P:regulation of alternative mRNA splicing, via spliceosome"/>
    <property type="evidence" value="ECO:0007669"/>
    <property type="project" value="InterPro"/>
</dbReference>
<dbReference type="GO" id="GO:0006376">
    <property type="term" value="P:mRNA splice site recognition"/>
    <property type="evidence" value="ECO:0007669"/>
    <property type="project" value="TreeGrafter"/>
</dbReference>
<keyword evidence="3" id="KW-0507">mRNA processing</keyword>
<evidence type="ECO:0000256" key="2">
    <source>
        <dbReference type="ARBA" id="ARBA00005987"/>
    </source>
</evidence>
<dbReference type="GO" id="GO:0071011">
    <property type="term" value="C:precatalytic spliceosome"/>
    <property type="evidence" value="ECO:0007669"/>
    <property type="project" value="TreeGrafter"/>
</dbReference>
<reference evidence="10" key="1">
    <citation type="submission" date="2020-09" db="EMBL/GenBank/DDBJ databases">
        <authorList>
            <person name="Kikuchi T."/>
        </authorList>
    </citation>
    <scope>NUCLEOTIDE SEQUENCE</scope>
    <source>
        <strain evidence="10">Ka4C1</strain>
    </source>
</reference>
<comment type="similarity">
    <text evidence="2">Belongs to the RRM half pint family.</text>
</comment>
<dbReference type="PROSITE" id="PS50102">
    <property type="entry name" value="RRM"/>
    <property type="match status" value="3"/>
</dbReference>
<dbReference type="NCBIfam" id="TIGR01645">
    <property type="entry name" value="half-pint"/>
    <property type="match status" value="1"/>
</dbReference>
<dbReference type="Proteomes" id="UP000582659">
    <property type="component" value="Unassembled WGS sequence"/>
</dbReference>
<dbReference type="FunFam" id="3.30.70.330:FF:000382">
    <property type="entry name" value="G-patch domain-containing protein"/>
    <property type="match status" value="1"/>
</dbReference>
<dbReference type="InterPro" id="IPR003954">
    <property type="entry name" value="RRM_euk-type"/>
</dbReference>
<evidence type="ECO:0000256" key="8">
    <source>
        <dbReference type="SAM" id="MobiDB-lite"/>
    </source>
</evidence>
<comment type="subcellular location">
    <subcellularLocation>
        <location evidence="1">Nucleus</location>
    </subcellularLocation>
</comment>
<dbReference type="SMART" id="SM00360">
    <property type="entry name" value="RRM"/>
    <property type="match status" value="3"/>
</dbReference>
<feature type="region of interest" description="Disordered" evidence="8">
    <location>
        <begin position="615"/>
        <end position="652"/>
    </location>
</feature>
<protein>
    <submittedName>
        <fullName evidence="10">(pine wood nematode) hypothetical protein</fullName>
    </submittedName>
</protein>
<feature type="compositionally biased region" description="Basic and acidic residues" evidence="8">
    <location>
        <begin position="318"/>
        <end position="329"/>
    </location>
</feature>
<evidence type="ECO:0000313" key="10">
    <source>
        <dbReference type="EMBL" id="CAD5233367.1"/>
    </source>
</evidence>
<feature type="compositionally biased region" description="Basic residues" evidence="8">
    <location>
        <begin position="635"/>
        <end position="649"/>
    </location>
</feature>
<feature type="domain" description="RRM" evidence="9">
    <location>
        <begin position="85"/>
        <end position="163"/>
    </location>
</feature>
<dbReference type="PANTHER" id="PTHR47330">
    <property type="entry name" value="POLY(U)-BINDING-SPLICING FACTOR PUF60-B-RELATED"/>
    <property type="match status" value="1"/>
</dbReference>
<dbReference type="GO" id="GO:0003723">
    <property type="term" value="F:RNA binding"/>
    <property type="evidence" value="ECO:0007669"/>
    <property type="project" value="UniProtKB-UniRule"/>
</dbReference>
<dbReference type="OrthoDB" id="20943at2759"/>
<dbReference type="SUPFAM" id="SSF54928">
    <property type="entry name" value="RNA-binding domain, RBD"/>
    <property type="match status" value="3"/>
</dbReference>
<sequence length="798" mass="88563">MAQPPVMPLLQQEGNVYVGPGAKKDAQVIGLGLVRLTSRQRDDLERAKRYAMDISIRSVLMKQQITHQQTQQKLAMYTQALSLMARVYIGSISFEVREENIKQAFSVFGPIKSINMSWDVATGHHKGFAFLEFEVPEAALLAQESMNGKLMGGRNLKVGRPSNMPQAQPIIEMVTQEAKEYHRVYVASVHPDLSEQDLRSVFEAFGVITRVQLAKQPNGKGHRGFGYIEFTSAQAVREAIEGMNNFDLGGQYLQVGRCITPPEALTYIVPTNTTTLPTAAAVAAAAVTAKIQAQEVVGSSTAGAPLAITATAHSPSPHSKERRDRSRTPERRRRDRDRSRERERHRREEKEKKEEKKETTGRRRGFGGFAAAPSPQVVDPLALPPPSIVDPYANVRREHSTSLPQPTLATPAFVPPTTTQPSLAQPALAQPGLVQPSVSQPTPLQPSPRKNEQALHQAGDGEYNSHSGFTQPPPPPESPPESEESDEEPAAKFQPRESSPIPAELFSAAPIHHEEDDEPIPKKPRPTGSFVPLATESVPVKQEKPKRDLISRIKIKHQHNPMQKATFGPLTDTNLTFEEEEEKKPNHPTLAITNGHQSNALALLNDNNLQVATQKANEKSEKKKKTAVAAGVEKKRPKIQKPKKERKPKLNTASAMAAVHKAGAINEKVQQQLQNNEEASLSSMEHVEIRGNDARHMLMHKLMRTNRSSVIVMKNIATEVDEFLEEDMREECGKYGTVTNVVIVEEKEASQIRIFVRFADPTQAEACLKVMNGRWFDGRQIEAKSYDQILFEHDDFSG</sequence>
<evidence type="ECO:0000256" key="1">
    <source>
        <dbReference type="ARBA" id="ARBA00004123"/>
    </source>
</evidence>
<organism evidence="10 11">
    <name type="scientific">Bursaphelenchus xylophilus</name>
    <name type="common">Pinewood nematode worm</name>
    <name type="synonym">Aphelenchoides xylophilus</name>
    <dbReference type="NCBI Taxonomy" id="6326"/>
    <lineage>
        <taxon>Eukaryota</taxon>
        <taxon>Metazoa</taxon>
        <taxon>Ecdysozoa</taxon>
        <taxon>Nematoda</taxon>
        <taxon>Chromadorea</taxon>
        <taxon>Rhabditida</taxon>
        <taxon>Tylenchina</taxon>
        <taxon>Tylenchomorpha</taxon>
        <taxon>Aphelenchoidea</taxon>
        <taxon>Aphelenchoididae</taxon>
        <taxon>Bursaphelenchus</taxon>
    </lineage>
</organism>
<evidence type="ECO:0000256" key="3">
    <source>
        <dbReference type="ARBA" id="ARBA00022664"/>
    </source>
</evidence>
<feature type="region of interest" description="Disordered" evidence="8">
    <location>
        <begin position="398"/>
        <end position="547"/>
    </location>
</feature>
<evidence type="ECO:0000313" key="11">
    <source>
        <dbReference type="Proteomes" id="UP000659654"/>
    </source>
</evidence>